<dbReference type="Gene3D" id="3.40.50.2000">
    <property type="entry name" value="Glycogen Phosphorylase B"/>
    <property type="match status" value="1"/>
</dbReference>
<reference evidence="1 2" key="1">
    <citation type="journal article" date="2014" name="Genome Announc.">
        <title>Draft Genome Sequence of Fervidicella metallireducens Strain AeBT, an Iron-Reducing Thermoanaerobe from the Great Artesian Basin.</title>
        <authorList>
            <person name="Patel B.K."/>
        </authorList>
    </citation>
    <scope>NUCLEOTIDE SEQUENCE [LARGE SCALE GENOMIC DNA]</scope>
    <source>
        <strain evidence="1 2">AeB</strain>
    </source>
</reference>
<organism evidence="1 2">
    <name type="scientific">Fervidicella metallireducens AeB</name>
    <dbReference type="NCBI Taxonomy" id="1403537"/>
    <lineage>
        <taxon>Bacteria</taxon>
        <taxon>Bacillati</taxon>
        <taxon>Bacillota</taxon>
        <taxon>Clostridia</taxon>
        <taxon>Eubacteriales</taxon>
        <taxon>Clostridiaceae</taxon>
        <taxon>Fervidicella</taxon>
    </lineage>
</organism>
<protein>
    <recommendedName>
        <fullName evidence="3">Glycosyl transferase family 1 domain-containing protein</fullName>
    </recommendedName>
</protein>
<gene>
    <name evidence="1" type="ORF">Q428_02320</name>
</gene>
<dbReference type="SUPFAM" id="SSF53756">
    <property type="entry name" value="UDP-Glycosyltransferase/glycogen phosphorylase"/>
    <property type="match status" value="1"/>
</dbReference>
<accession>A0A017RYL5</accession>
<evidence type="ECO:0008006" key="3">
    <source>
        <dbReference type="Google" id="ProtNLM"/>
    </source>
</evidence>
<dbReference type="Proteomes" id="UP000019681">
    <property type="component" value="Unassembled WGS sequence"/>
</dbReference>
<keyword evidence="2" id="KW-1185">Reference proteome</keyword>
<proteinExistence type="predicted"/>
<dbReference type="OrthoDB" id="525353at2"/>
<sequence length="257" mass="29967">MNLPSNLVSAKKINYFSEQIPDIVKICDSVWVTNEIMKIKYSVYSKDVRYTPPPAILFDENHEINFKKKRNKIKIGYAGGKDHSFLVENILRWPIYNILNKYKDKIEIEFFGTMPPMVKNYRLNYIPFTSTVLEFMNVLKTREWDIGLAPLPDGDFYSCKSYRKFLDYASAGIAGIYSNVQPYKQIAVNMENSILCNNNISDWINGISLLIEDEYLRKKIAEKAYEEVLQNYNIKRIADIIEGVFPELITYKSQFKG</sequence>
<name>A0A017RYL5_9CLOT</name>
<dbReference type="STRING" id="1403537.Q428_02320"/>
<evidence type="ECO:0000313" key="1">
    <source>
        <dbReference type="EMBL" id="EYE89489.1"/>
    </source>
</evidence>
<evidence type="ECO:0000313" key="2">
    <source>
        <dbReference type="Proteomes" id="UP000019681"/>
    </source>
</evidence>
<dbReference type="AlphaFoldDB" id="A0A017RYL5"/>
<comment type="caution">
    <text evidence="1">The sequence shown here is derived from an EMBL/GenBank/DDBJ whole genome shotgun (WGS) entry which is preliminary data.</text>
</comment>
<dbReference type="EMBL" id="AZQP01000004">
    <property type="protein sequence ID" value="EYE89489.1"/>
    <property type="molecule type" value="Genomic_DNA"/>
</dbReference>
<dbReference type="RefSeq" id="WP_035377774.1">
    <property type="nucleotide sequence ID" value="NZ_AZQP01000004.1"/>
</dbReference>